<feature type="region of interest" description="Disordered" evidence="1">
    <location>
        <begin position="166"/>
        <end position="326"/>
    </location>
</feature>
<dbReference type="Proteomes" id="UP000821866">
    <property type="component" value="Chromosome 1"/>
</dbReference>
<feature type="compositionally biased region" description="Basic and acidic residues" evidence="1">
    <location>
        <begin position="341"/>
        <end position="352"/>
    </location>
</feature>
<evidence type="ECO:0000313" key="3">
    <source>
        <dbReference type="Proteomes" id="UP000821866"/>
    </source>
</evidence>
<keyword evidence="3" id="KW-1185">Reference proteome</keyword>
<comment type="caution">
    <text evidence="2">The sequence shown here is derived from an EMBL/GenBank/DDBJ whole genome shotgun (WGS) entry which is preliminary data.</text>
</comment>
<reference evidence="2" key="1">
    <citation type="journal article" date="2020" name="Cell">
        <title>Large-Scale Comparative Analyses of Tick Genomes Elucidate Their Genetic Diversity and Vector Capacities.</title>
        <authorList>
            <consortium name="Tick Genome and Microbiome Consortium (TIGMIC)"/>
            <person name="Jia N."/>
            <person name="Wang J."/>
            <person name="Shi W."/>
            <person name="Du L."/>
            <person name="Sun Y."/>
            <person name="Zhan W."/>
            <person name="Jiang J.F."/>
            <person name="Wang Q."/>
            <person name="Zhang B."/>
            <person name="Ji P."/>
            <person name="Bell-Sakyi L."/>
            <person name="Cui X.M."/>
            <person name="Yuan T.T."/>
            <person name="Jiang B.G."/>
            <person name="Yang W.F."/>
            <person name="Lam T.T."/>
            <person name="Chang Q.C."/>
            <person name="Ding S.J."/>
            <person name="Wang X.J."/>
            <person name="Zhu J.G."/>
            <person name="Ruan X.D."/>
            <person name="Zhao L."/>
            <person name="Wei J.T."/>
            <person name="Ye R.Z."/>
            <person name="Que T.C."/>
            <person name="Du C.H."/>
            <person name="Zhou Y.H."/>
            <person name="Cheng J.X."/>
            <person name="Dai P.F."/>
            <person name="Guo W.B."/>
            <person name="Han X.H."/>
            <person name="Huang E.J."/>
            <person name="Li L.F."/>
            <person name="Wei W."/>
            <person name="Gao Y.C."/>
            <person name="Liu J.Z."/>
            <person name="Shao H.Z."/>
            <person name="Wang X."/>
            <person name="Wang C.C."/>
            <person name="Yang T.C."/>
            <person name="Huo Q.B."/>
            <person name="Li W."/>
            <person name="Chen H.Y."/>
            <person name="Chen S.E."/>
            <person name="Zhou L.G."/>
            <person name="Ni X.B."/>
            <person name="Tian J.H."/>
            <person name="Sheng Y."/>
            <person name="Liu T."/>
            <person name="Pan Y.S."/>
            <person name="Xia L.Y."/>
            <person name="Li J."/>
            <person name="Zhao F."/>
            <person name="Cao W.C."/>
        </authorList>
    </citation>
    <scope>NUCLEOTIDE SEQUENCE</scope>
    <source>
        <strain evidence="2">Rmic-2018</strain>
    </source>
</reference>
<name>A0A9J6F625_RHIMP</name>
<feature type="region of interest" description="Disordered" evidence="1">
    <location>
        <begin position="1"/>
        <end position="93"/>
    </location>
</feature>
<reference evidence="2" key="2">
    <citation type="submission" date="2021-09" db="EMBL/GenBank/DDBJ databases">
        <authorList>
            <person name="Jia N."/>
            <person name="Wang J."/>
            <person name="Shi W."/>
            <person name="Du L."/>
            <person name="Sun Y."/>
            <person name="Zhan W."/>
            <person name="Jiang J."/>
            <person name="Wang Q."/>
            <person name="Zhang B."/>
            <person name="Ji P."/>
            <person name="Sakyi L.B."/>
            <person name="Cui X."/>
            <person name="Yuan T."/>
            <person name="Jiang B."/>
            <person name="Yang W."/>
            <person name="Lam T.T.-Y."/>
            <person name="Chang Q."/>
            <person name="Ding S."/>
            <person name="Wang X."/>
            <person name="Zhu J."/>
            <person name="Ruan X."/>
            <person name="Zhao L."/>
            <person name="Wei J."/>
            <person name="Que T."/>
            <person name="Du C."/>
            <person name="Cheng J."/>
            <person name="Dai P."/>
            <person name="Han X."/>
            <person name="Huang E."/>
            <person name="Gao Y."/>
            <person name="Liu J."/>
            <person name="Shao H."/>
            <person name="Ye R."/>
            <person name="Li L."/>
            <person name="Wei W."/>
            <person name="Wang X."/>
            <person name="Wang C."/>
            <person name="Huo Q."/>
            <person name="Li W."/>
            <person name="Guo W."/>
            <person name="Chen H."/>
            <person name="Chen S."/>
            <person name="Zhou L."/>
            <person name="Zhou L."/>
            <person name="Ni X."/>
            <person name="Tian J."/>
            <person name="Zhou Y."/>
            <person name="Sheng Y."/>
            <person name="Liu T."/>
            <person name="Pan Y."/>
            <person name="Xia L."/>
            <person name="Li J."/>
            <person name="Zhao F."/>
            <person name="Cao W."/>
        </authorList>
    </citation>
    <scope>NUCLEOTIDE SEQUENCE</scope>
    <source>
        <strain evidence="2">Rmic-2018</strain>
        <tissue evidence="2">Larvae</tissue>
    </source>
</reference>
<feature type="compositionally biased region" description="Basic and acidic residues" evidence="1">
    <location>
        <begin position="216"/>
        <end position="225"/>
    </location>
</feature>
<organism evidence="2 3">
    <name type="scientific">Rhipicephalus microplus</name>
    <name type="common">Cattle tick</name>
    <name type="synonym">Boophilus microplus</name>
    <dbReference type="NCBI Taxonomy" id="6941"/>
    <lineage>
        <taxon>Eukaryota</taxon>
        <taxon>Metazoa</taxon>
        <taxon>Ecdysozoa</taxon>
        <taxon>Arthropoda</taxon>
        <taxon>Chelicerata</taxon>
        <taxon>Arachnida</taxon>
        <taxon>Acari</taxon>
        <taxon>Parasitiformes</taxon>
        <taxon>Ixodida</taxon>
        <taxon>Ixodoidea</taxon>
        <taxon>Ixodidae</taxon>
        <taxon>Rhipicephalinae</taxon>
        <taxon>Rhipicephalus</taxon>
        <taxon>Boophilus</taxon>
    </lineage>
</organism>
<protein>
    <submittedName>
        <fullName evidence="2">Uncharacterized protein</fullName>
    </submittedName>
</protein>
<dbReference type="EMBL" id="JABSTU010000001">
    <property type="protein sequence ID" value="KAH8042206.1"/>
    <property type="molecule type" value="Genomic_DNA"/>
</dbReference>
<evidence type="ECO:0000256" key="1">
    <source>
        <dbReference type="SAM" id="MobiDB-lite"/>
    </source>
</evidence>
<feature type="compositionally biased region" description="Polar residues" evidence="1">
    <location>
        <begin position="61"/>
        <end position="75"/>
    </location>
</feature>
<gene>
    <name evidence="2" type="ORF">HPB51_021290</name>
</gene>
<sequence length="403" mass="43773">MTDIRPTDAVTAESATAPYKHLRPLPQPRGLGSSEVTSDDVFLSAAREHDSTRNQAAAEPSATTTDEFSLPSSERQWSKKVESEFETAAPPSATSLAETAYQEANILIEVECRSRADYRSTAEPSRGTEEFSLETAYQKGACSDVNKITKAPASGLAEGTFREISARSSDEAMAAQHRKLAGSSDLETSQHSQELASQRSESTFQGIEFDSSSKAPTEEAVEKSWKTSSSATTERHERVPQLLQEQETLTLPSVKSEEASVPTSRVPHKKREELQAQVEVVTKPQDEESTDLTSEEALIPKSKQYISPLRTSPQGHHMPEQSVELEEISASSELMIELPERVGSETSMKRSSEGPVGATSIESLATKYASDGSVKQTHLPDVSQSAETKKAPVLATRTSCQPV</sequence>
<evidence type="ECO:0000313" key="2">
    <source>
        <dbReference type="EMBL" id="KAH8042206.1"/>
    </source>
</evidence>
<accession>A0A9J6F625</accession>
<feature type="region of interest" description="Disordered" evidence="1">
    <location>
        <begin position="341"/>
        <end position="403"/>
    </location>
</feature>
<dbReference type="AlphaFoldDB" id="A0A9J6F625"/>
<feature type="compositionally biased region" description="Polar residues" evidence="1">
    <location>
        <begin position="185"/>
        <end position="215"/>
    </location>
</feature>
<proteinExistence type="predicted"/>
<feature type="compositionally biased region" description="Low complexity" evidence="1">
    <location>
        <begin position="241"/>
        <end position="251"/>
    </location>
</feature>